<organism evidence="1 2">
    <name type="scientific">Eisenbergiella porci</name>
    <dbReference type="NCBI Taxonomy" id="2652274"/>
    <lineage>
        <taxon>Bacteria</taxon>
        <taxon>Bacillati</taxon>
        <taxon>Bacillota</taxon>
        <taxon>Clostridia</taxon>
        <taxon>Lachnospirales</taxon>
        <taxon>Lachnospiraceae</taxon>
        <taxon>Eisenbergiella</taxon>
    </lineage>
</organism>
<comment type="caution">
    <text evidence="1">The sequence shown here is derived from an EMBL/GenBank/DDBJ whole genome shotgun (WGS) entry which is preliminary data.</text>
</comment>
<gene>
    <name evidence="1" type="ORF">FYJ45_24395</name>
</gene>
<evidence type="ECO:0000313" key="2">
    <source>
        <dbReference type="Proteomes" id="UP000436047"/>
    </source>
</evidence>
<reference evidence="1 2" key="1">
    <citation type="submission" date="2019-08" db="EMBL/GenBank/DDBJ databases">
        <title>In-depth cultivation of the pig gut microbiome towards novel bacterial diversity and tailored functional studies.</title>
        <authorList>
            <person name="Wylensek D."/>
            <person name="Hitch T.C.A."/>
            <person name="Clavel T."/>
        </authorList>
    </citation>
    <scope>NUCLEOTIDE SEQUENCE [LARGE SCALE GENOMIC DNA]</scope>
    <source>
        <strain evidence="1 2">WCA-389-WT-23B</strain>
    </source>
</reference>
<dbReference type="GeneID" id="86056145"/>
<evidence type="ECO:0000313" key="1">
    <source>
        <dbReference type="EMBL" id="MSS91259.1"/>
    </source>
</evidence>
<name>A0A6N7W7Q4_9FIRM</name>
<dbReference type="Proteomes" id="UP000436047">
    <property type="component" value="Unassembled WGS sequence"/>
</dbReference>
<proteinExistence type="predicted"/>
<sequence>MAFKKKTWTDRMVEYAGRRKLTNVSTKQAVIYDVERSEGTVSKEGDAFSSQNMNDLEQRVADGFSEVKQTTDGLIQNLGALNDSGAIKGMDAREDGVYITYTPVAGADTVTKKLGSGISFRWKYAGQPNVVSGTIQQISEIDVSNYTFATFAVHTNSANLDINILGNGTAISSFKTGTQKLNVNEYTSISANFAVKYNLPATIDITITLD</sequence>
<accession>A0A6N7W7Q4</accession>
<dbReference type="EMBL" id="VUMI01000061">
    <property type="protein sequence ID" value="MSS91259.1"/>
    <property type="molecule type" value="Genomic_DNA"/>
</dbReference>
<dbReference type="RefSeq" id="WP_154467595.1">
    <property type="nucleotide sequence ID" value="NZ_VUMI01000061.1"/>
</dbReference>
<protein>
    <submittedName>
        <fullName evidence="1">Uncharacterized protein</fullName>
    </submittedName>
</protein>
<keyword evidence="2" id="KW-1185">Reference proteome</keyword>
<dbReference type="AlphaFoldDB" id="A0A6N7W7Q4"/>